<gene>
    <name evidence="1" type="ORF">R69888_00760</name>
</gene>
<comment type="caution">
    <text evidence="1">The sequence shown here is derived from an EMBL/GenBank/DDBJ whole genome shotgun (WGS) entry which is preliminary data.</text>
</comment>
<reference evidence="1 2" key="1">
    <citation type="submission" date="2021-02" db="EMBL/GenBank/DDBJ databases">
        <authorList>
            <person name="Vanwijnsberghe S."/>
        </authorList>
    </citation>
    <scope>NUCLEOTIDE SEQUENCE [LARGE SCALE GENOMIC DNA]</scope>
    <source>
        <strain evidence="1 2">LMG 31837</strain>
    </source>
</reference>
<name>A0ABM8QK00_9BURK</name>
<keyword evidence="2" id="KW-1185">Reference proteome</keyword>
<proteinExistence type="predicted"/>
<protein>
    <submittedName>
        <fullName evidence="1">Uncharacterized protein</fullName>
    </submittedName>
</protein>
<dbReference type="EMBL" id="CAJNBK010000001">
    <property type="protein sequence ID" value="CAE6701348.1"/>
    <property type="molecule type" value="Genomic_DNA"/>
</dbReference>
<accession>A0ABM8QK00</accession>
<dbReference type="Proteomes" id="UP000672526">
    <property type="component" value="Unassembled WGS sequence"/>
</dbReference>
<organism evidence="1 2">
    <name type="scientific">Paraburkholderia haematera</name>
    <dbReference type="NCBI Taxonomy" id="2793077"/>
    <lineage>
        <taxon>Bacteria</taxon>
        <taxon>Pseudomonadati</taxon>
        <taxon>Pseudomonadota</taxon>
        <taxon>Betaproteobacteria</taxon>
        <taxon>Burkholderiales</taxon>
        <taxon>Burkholderiaceae</taxon>
        <taxon>Paraburkholderia</taxon>
    </lineage>
</organism>
<evidence type="ECO:0000313" key="1">
    <source>
        <dbReference type="EMBL" id="CAE6701348.1"/>
    </source>
</evidence>
<sequence>MRKRRKLLRAFFLWGAKYTPRYCDYWMVTGCASISASGAIFKPAT</sequence>
<evidence type="ECO:0000313" key="2">
    <source>
        <dbReference type="Proteomes" id="UP000672526"/>
    </source>
</evidence>